<organism evidence="3">
    <name type="scientific">Aureococcus anophagefferens</name>
    <name type="common">Harmful bloom alga</name>
    <dbReference type="NCBI Taxonomy" id="44056"/>
    <lineage>
        <taxon>Eukaryota</taxon>
        <taxon>Sar</taxon>
        <taxon>Stramenopiles</taxon>
        <taxon>Ochrophyta</taxon>
        <taxon>Pelagophyceae</taxon>
        <taxon>Pelagomonadales</taxon>
        <taxon>Pelagomonadaceae</taxon>
        <taxon>Aureococcus</taxon>
    </lineage>
</organism>
<dbReference type="GeneID" id="20227555"/>
<dbReference type="KEGG" id="aaf:AURANDRAFT_69496"/>
<dbReference type="AlphaFoldDB" id="F0YSX2"/>
<proteinExistence type="predicted"/>
<dbReference type="OrthoDB" id="1262810at2759"/>
<feature type="compositionally biased region" description="Low complexity" evidence="1">
    <location>
        <begin position="111"/>
        <end position="148"/>
    </location>
</feature>
<dbReference type="InParanoid" id="F0YSX2"/>
<sequence>LGGSGGDAVALACEVIAAAPPPLRPPVADALLPALEAARGIARATERDLLAVAKRAGLVDALRDLAVRAEACDGARVYPTLLEDYWAAVDPERTPETAAAAAPTPPKRADVGAAAPAEASAPDAPEVTTPEAAAPLDAPPDDASAASSEPERAARDDEPPGAVLASIRAGFGLETDDARIDVSQSGQLQMLDNALKVIARDIYSSDSHFILELLQNADDNDYAPSAAPTIVFDASPEAVVVRNNERGFRARHVRALCHVGASSKGAGGSGYIGQKGIGFKSVFRVSSRPEVHSNGYAFALDEHMVVPAPCRGPPSPELASWLAAAGLAAPPRDGTTIVLPLTDEFRGDAKRAELRERLAE</sequence>
<name>F0YSX2_AURAN</name>
<dbReference type="RefSeq" id="XP_009043514.1">
    <property type="nucleotide sequence ID" value="XM_009045266.1"/>
</dbReference>
<dbReference type="PANTHER" id="PTHR32387">
    <property type="entry name" value="WU:FJ29H11"/>
    <property type="match status" value="1"/>
</dbReference>
<evidence type="ECO:0000256" key="1">
    <source>
        <dbReference type="SAM" id="MobiDB-lite"/>
    </source>
</evidence>
<dbReference type="Proteomes" id="UP000002729">
    <property type="component" value="Unassembled WGS sequence"/>
</dbReference>
<protein>
    <recommendedName>
        <fullName evidence="4">Protein NO VEIN C-terminal domain-containing protein</fullName>
    </recommendedName>
</protein>
<evidence type="ECO:0000313" key="3">
    <source>
        <dbReference type="Proteomes" id="UP000002729"/>
    </source>
</evidence>
<feature type="non-terminal residue" evidence="2">
    <location>
        <position position="360"/>
    </location>
</feature>
<gene>
    <name evidence="2" type="ORF">AURANDRAFT_69496</name>
</gene>
<dbReference type="Gene3D" id="3.30.565.10">
    <property type="entry name" value="Histidine kinase-like ATPase, C-terminal domain"/>
    <property type="match status" value="1"/>
</dbReference>
<dbReference type="NCBIfam" id="NF047352">
    <property type="entry name" value="P_loop_sacsin"/>
    <property type="match status" value="1"/>
</dbReference>
<dbReference type="InterPro" id="IPR036890">
    <property type="entry name" value="HATPase_C_sf"/>
</dbReference>
<dbReference type="EMBL" id="GL834184">
    <property type="protein sequence ID" value="EGB01787.1"/>
    <property type="molecule type" value="Genomic_DNA"/>
</dbReference>
<dbReference type="PANTHER" id="PTHR32387:SF0">
    <property type="entry name" value="PROTEIN NO VEIN"/>
    <property type="match status" value="1"/>
</dbReference>
<feature type="region of interest" description="Disordered" evidence="1">
    <location>
        <begin position="96"/>
        <end position="161"/>
    </location>
</feature>
<dbReference type="SUPFAM" id="SSF55874">
    <property type="entry name" value="ATPase domain of HSP90 chaperone/DNA topoisomerase II/histidine kinase"/>
    <property type="match status" value="1"/>
</dbReference>
<dbReference type="eggNOG" id="ENOG502QQIR">
    <property type="taxonomic scope" value="Eukaryota"/>
</dbReference>
<dbReference type="InterPro" id="IPR052957">
    <property type="entry name" value="Auxin_embryo_med"/>
</dbReference>
<keyword evidence="3" id="KW-1185">Reference proteome</keyword>
<evidence type="ECO:0000313" key="2">
    <source>
        <dbReference type="EMBL" id="EGB01787.1"/>
    </source>
</evidence>
<reference evidence="2 3" key="1">
    <citation type="journal article" date="2011" name="Proc. Natl. Acad. Sci. U.S.A.">
        <title>Niche of harmful alga Aureococcus anophagefferens revealed through ecogenomics.</title>
        <authorList>
            <person name="Gobler C.J."/>
            <person name="Berry D.L."/>
            <person name="Dyhrman S.T."/>
            <person name="Wilhelm S.W."/>
            <person name="Salamov A."/>
            <person name="Lobanov A.V."/>
            <person name="Zhang Y."/>
            <person name="Collier J.L."/>
            <person name="Wurch L.L."/>
            <person name="Kustka A.B."/>
            <person name="Dill B.D."/>
            <person name="Shah M."/>
            <person name="VerBerkmoes N.C."/>
            <person name="Kuo A."/>
            <person name="Terry A."/>
            <person name="Pangilinan J."/>
            <person name="Lindquist E.A."/>
            <person name="Lucas S."/>
            <person name="Paulsen I.T."/>
            <person name="Hattenrath-Lehmann T.K."/>
            <person name="Talmage S.C."/>
            <person name="Walker E.A."/>
            <person name="Koch F."/>
            <person name="Burson A.M."/>
            <person name="Marcoval M.A."/>
            <person name="Tang Y.Z."/>
            <person name="Lecleir G.R."/>
            <person name="Coyne K.J."/>
            <person name="Berg G.M."/>
            <person name="Bertrand E.M."/>
            <person name="Saito M.A."/>
            <person name="Gladyshev V.N."/>
            <person name="Grigoriev I.V."/>
        </authorList>
    </citation>
    <scope>NUCLEOTIDE SEQUENCE [LARGE SCALE GENOMIC DNA]</scope>
    <source>
        <strain evidence="3">CCMP 1984</strain>
    </source>
</reference>
<feature type="non-terminal residue" evidence="2">
    <location>
        <position position="1"/>
    </location>
</feature>
<feature type="compositionally biased region" description="Basic and acidic residues" evidence="1">
    <location>
        <begin position="149"/>
        <end position="158"/>
    </location>
</feature>
<evidence type="ECO:0008006" key="4">
    <source>
        <dbReference type="Google" id="ProtNLM"/>
    </source>
</evidence>
<accession>F0YSX2</accession>